<dbReference type="GO" id="GO:0005509">
    <property type="term" value="F:calcium ion binding"/>
    <property type="evidence" value="ECO:0007669"/>
    <property type="project" value="InterPro"/>
</dbReference>
<dbReference type="PANTHER" id="PTHR10357:SF215">
    <property type="entry name" value="ALPHA-AMYLASE 1"/>
    <property type="match status" value="1"/>
</dbReference>
<dbReference type="EC" id="3.2.1.1" evidence="4 19"/>
<evidence type="ECO:0000256" key="18">
    <source>
        <dbReference type="RuleBase" id="RU003615"/>
    </source>
</evidence>
<evidence type="ECO:0000256" key="8">
    <source>
        <dbReference type="ARBA" id="ARBA00022837"/>
    </source>
</evidence>
<dbReference type="Gene3D" id="3.20.20.80">
    <property type="entry name" value="Glycosidases"/>
    <property type="match status" value="1"/>
</dbReference>
<dbReference type="OrthoDB" id="204980at2759"/>
<reference evidence="21 22" key="1">
    <citation type="journal article" date="2016" name="Proc. Natl. Acad. Sci. U.S.A.">
        <title>Comparative genomics of biotechnologically important yeasts.</title>
        <authorList>
            <person name="Riley R."/>
            <person name="Haridas S."/>
            <person name="Wolfe K.H."/>
            <person name="Lopes M.R."/>
            <person name="Hittinger C.T."/>
            <person name="Goeker M."/>
            <person name="Salamov A.A."/>
            <person name="Wisecaver J.H."/>
            <person name="Long T.M."/>
            <person name="Calvey C.H."/>
            <person name="Aerts A.L."/>
            <person name="Barry K.W."/>
            <person name="Choi C."/>
            <person name="Clum A."/>
            <person name="Coughlan A.Y."/>
            <person name="Deshpande S."/>
            <person name="Douglass A.P."/>
            <person name="Hanson S.J."/>
            <person name="Klenk H.-P."/>
            <person name="LaButti K.M."/>
            <person name="Lapidus A."/>
            <person name="Lindquist E.A."/>
            <person name="Lipzen A.M."/>
            <person name="Meier-Kolthoff J.P."/>
            <person name="Ohm R.A."/>
            <person name="Otillar R.P."/>
            <person name="Pangilinan J.L."/>
            <person name="Peng Y."/>
            <person name="Rokas A."/>
            <person name="Rosa C.A."/>
            <person name="Scheuner C."/>
            <person name="Sibirny A.A."/>
            <person name="Slot J.C."/>
            <person name="Stielow J.B."/>
            <person name="Sun H."/>
            <person name="Kurtzman C.P."/>
            <person name="Blackwell M."/>
            <person name="Grigoriev I.V."/>
            <person name="Jeffries T.W."/>
        </authorList>
    </citation>
    <scope>NUCLEOTIDE SEQUENCE [LARGE SCALE GENOMIC DNA]</scope>
    <source>
        <strain evidence="21 22">NRRL Y-11557</strain>
    </source>
</reference>
<feature type="active site" description="Proton donor" evidence="13">
    <location>
        <position position="151"/>
    </location>
</feature>
<evidence type="ECO:0000256" key="15">
    <source>
        <dbReference type="PIRSR" id="PIRSR001024-3"/>
    </source>
</evidence>
<dbReference type="PANTHER" id="PTHR10357">
    <property type="entry name" value="ALPHA-AMYLASE FAMILY MEMBER"/>
    <property type="match status" value="1"/>
</dbReference>
<feature type="binding site" evidence="15">
    <location>
        <position position="96"/>
    </location>
    <ligand>
        <name>Ca(2+)</name>
        <dbReference type="ChEBI" id="CHEBI:29108"/>
        <label>1</label>
    </ligand>
</feature>
<sequence length="400" mass="44487">MDWGDNPYRLNDNFGTPEDLKSLSDSLHRRGMSLMVDVVINHFASNTDSNDVDYSLFPAPFNAASAYHEPCAIDYSNQSSIEDCWLVTDPAPALPDLKNDDNVILDPLIEGVVDLVKKYDIDGIRLDTARHIPKASLSMLQQKVGVFVTGEALNESVPYVAQYQGPLDSAINYPLWYALIDSFMGRTTFDFLASVVKSEQATFSDAHALTNFLDNHDQPRFASYLGDGHGDDVLRDENAATFLFLVSGIPIIYYGFEQRFNGGYDPVNRETMWSSDYNTSVPLYNYIARLNSIRKYAASITGNDAFYTEDTVFLSSSVRHMVMQRGPLVAVLTNAGTHLEDTGYTVSGSQFKAGDSLTDLVRCDVVHVDRNGVFTSPGNAGKARIWIKTKYARKFCSQTD</sequence>
<evidence type="ECO:0000256" key="5">
    <source>
        <dbReference type="ARBA" id="ARBA00022723"/>
    </source>
</evidence>
<keyword evidence="10" id="KW-0325">Glycoprotein</keyword>
<evidence type="ECO:0000256" key="4">
    <source>
        <dbReference type="ARBA" id="ARBA00012595"/>
    </source>
</evidence>
<keyword evidence="7 19" id="KW-0378">Hydrolase</keyword>
<dbReference type="PRINTS" id="PR00110">
    <property type="entry name" value="ALPHAAMYLASE"/>
</dbReference>
<feature type="domain" description="Glycosyl hydrolase family 13 catalytic" evidence="20">
    <location>
        <begin position="3"/>
        <end position="294"/>
    </location>
</feature>
<feature type="disulfide bond" evidence="16">
    <location>
        <begin position="71"/>
        <end position="84"/>
    </location>
</feature>
<comment type="similarity">
    <text evidence="3 18">Belongs to the glycosyl hydrolase 13 family.</text>
</comment>
<dbReference type="InterPro" id="IPR015340">
    <property type="entry name" value="A_amylase_C_dom"/>
</dbReference>
<organism evidence="21 22">
    <name type="scientific">Lipomyces starkeyi NRRL Y-11557</name>
    <dbReference type="NCBI Taxonomy" id="675824"/>
    <lineage>
        <taxon>Eukaryota</taxon>
        <taxon>Fungi</taxon>
        <taxon>Dikarya</taxon>
        <taxon>Ascomycota</taxon>
        <taxon>Saccharomycotina</taxon>
        <taxon>Lipomycetes</taxon>
        <taxon>Lipomycetales</taxon>
        <taxon>Lipomycetaceae</taxon>
        <taxon>Lipomyces</taxon>
    </lineage>
</organism>
<feature type="binding site" evidence="17">
    <location>
        <position position="217"/>
    </location>
    <ligand>
        <name>substrate</name>
    </ligand>
</feature>
<accession>A0A1E3Q231</accession>
<evidence type="ECO:0000256" key="16">
    <source>
        <dbReference type="PIRSR" id="PIRSR001024-4"/>
    </source>
</evidence>
<dbReference type="SMART" id="SM00642">
    <property type="entry name" value="Aamy"/>
    <property type="match status" value="1"/>
</dbReference>
<dbReference type="Pfam" id="PF09260">
    <property type="entry name" value="A_amylase_dom_C"/>
    <property type="match status" value="1"/>
</dbReference>
<evidence type="ECO:0000256" key="2">
    <source>
        <dbReference type="ARBA" id="ARBA00001913"/>
    </source>
</evidence>
<feature type="binding site" evidence="17">
    <location>
        <position position="42"/>
    </location>
    <ligand>
        <name>substrate</name>
    </ligand>
</feature>
<evidence type="ECO:0000256" key="6">
    <source>
        <dbReference type="ARBA" id="ARBA00022729"/>
    </source>
</evidence>
<dbReference type="GO" id="GO:0004556">
    <property type="term" value="F:alpha-amylase activity"/>
    <property type="evidence" value="ECO:0007669"/>
    <property type="project" value="UniProtKB-UniRule"/>
</dbReference>
<dbReference type="Proteomes" id="UP000094385">
    <property type="component" value="Unassembled WGS sequence"/>
</dbReference>
<keyword evidence="12 19" id="KW-0326">Glycosidase</keyword>
<dbReference type="InterPro" id="IPR006047">
    <property type="entry name" value="GH13_cat_dom"/>
</dbReference>
<dbReference type="EMBL" id="KV454297">
    <property type="protein sequence ID" value="ODQ71726.1"/>
    <property type="molecule type" value="Genomic_DNA"/>
</dbReference>
<evidence type="ECO:0000256" key="9">
    <source>
        <dbReference type="ARBA" id="ARBA00023157"/>
    </source>
</evidence>
<evidence type="ECO:0000313" key="22">
    <source>
        <dbReference type="Proteomes" id="UP000094385"/>
    </source>
</evidence>
<keyword evidence="8 15" id="KW-0106">Calcium</keyword>
<dbReference type="GO" id="GO:0016052">
    <property type="term" value="P:carbohydrate catabolic process"/>
    <property type="evidence" value="ECO:0007669"/>
    <property type="project" value="InterPro"/>
</dbReference>
<evidence type="ECO:0000256" key="3">
    <source>
        <dbReference type="ARBA" id="ARBA00008061"/>
    </source>
</evidence>
<evidence type="ECO:0000256" key="13">
    <source>
        <dbReference type="PIRSR" id="PIRSR001024-1"/>
    </source>
</evidence>
<dbReference type="STRING" id="675824.A0A1E3Q231"/>
<dbReference type="Gene3D" id="2.60.40.1180">
    <property type="entry name" value="Golgi alpha-mannosidase II"/>
    <property type="match status" value="1"/>
</dbReference>
<feature type="binding site" evidence="15">
    <location>
        <position position="151"/>
    </location>
    <ligand>
        <name>Ca(2+)</name>
        <dbReference type="ChEBI" id="CHEBI:29108"/>
        <label>2</label>
    </ligand>
</feature>
<gene>
    <name evidence="21" type="ORF">LIPSTDRAFT_73458</name>
</gene>
<name>A0A1E3Q231_LIPST</name>
<evidence type="ECO:0000256" key="17">
    <source>
        <dbReference type="PIRSR" id="PIRSR001024-5"/>
    </source>
</evidence>
<dbReference type="SUPFAM" id="SSF51445">
    <property type="entry name" value="(Trans)glycosidases"/>
    <property type="match status" value="1"/>
</dbReference>
<feature type="binding site" evidence="17">
    <location>
        <position position="125"/>
    </location>
    <ligand>
        <name>substrate</name>
    </ligand>
</feature>
<protein>
    <recommendedName>
        <fullName evidence="4 19">Alpha-amylase</fullName>
        <ecNumber evidence="4 19">3.2.1.1</ecNumber>
    </recommendedName>
</protein>
<feature type="binding site" evidence="15">
    <location>
        <position position="131"/>
    </location>
    <ligand>
        <name>Ca(2+)</name>
        <dbReference type="ChEBI" id="CHEBI:29108"/>
        <label>1</label>
    </ligand>
</feature>
<feature type="site" description="Transition state stabilizer" evidence="14">
    <location>
        <position position="217"/>
    </location>
</feature>
<evidence type="ECO:0000256" key="7">
    <source>
        <dbReference type="ARBA" id="ARBA00022801"/>
    </source>
</evidence>
<evidence type="ECO:0000256" key="12">
    <source>
        <dbReference type="ARBA" id="ARBA00023295"/>
    </source>
</evidence>
<dbReference type="InterPro" id="IPR017853">
    <property type="entry name" value="GH"/>
</dbReference>
<dbReference type="InterPro" id="IPR006046">
    <property type="entry name" value="Alpha_amylase"/>
</dbReference>
<keyword evidence="5 15" id="KW-0479">Metal-binding</keyword>
<dbReference type="InterPro" id="IPR013780">
    <property type="entry name" value="Glyco_hydro_b"/>
</dbReference>
<comment type="cofactor">
    <cofactor evidence="2">
        <name>Ca(2+)</name>
        <dbReference type="ChEBI" id="CHEBI:29108"/>
    </cofactor>
</comment>
<dbReference type="SUPFAM" id="SSF51011">
    <property type="entry name" value="Glycosyl hydrolase domain"/>
    <property type="match status" value="1"/>
</dbReference>
<evidence type="ECO:0000256" key="19">
    <source>
        <dbReference type="RuleBase" id="RU361134"/>
    </source>
</evidence>
<evidence type="ECO:0000259" key="20">
    <source>
        <dbReference type="SMART" id="SM00642"/>
    </source>
</evidence>
<keyword evidence="9 16" id="KW-1015">Disulfide bond</keyword>
<dbReference type="PIRSF" id="PIRSF001024">
    <property type="entry name" value="Alph-amyl_fung"/>
    <property type="match status" value="1"/>
</dbReference>
<keyword evidence="6" id="KW-0732">Signal</keyword>
<evidence type="ECO:0000256" key="11">
    <source>
        <dbReference type="ARBA" id="ARBA00023277"/>
    </source>
</evidence>
<feature type="binding site" evidence="15">
    <location>
        <position position="127"/>
    </location>
    <ligand>
        <name>Ca(2+)</name>
        <dbReference type="ChEBI" id="CHEBI:29108"/>
        <label>2</label>
    </ligand>
</feature>
<evidence type="ECO:0000313" key="21">
    <source>
        <dbReference type="EMBL" id="ODQ71726.1"/>
    </source>
</evidence>
<feature type="active site" description="Nucleophile" evidence="13">
    <location>
        <position position="127"/>
    </location>
</feature>
<feature type="binding site" evidence="17">
    <location>
        <position position="3"/>
    </location>
    <ligand>
        <name>substrate</name>
    </ligand>
</feature>
<keyword evidence="11 19" id="KW-0119">Carbohydrate metabolism</keyword>
<evidence type="ECO:0000256" key="14">
    <source>
        <dbReference type="PIRSR" id="PIRSR001024-2"/>
    </source>
</evidence>
<evidence type="ECO:0000256" key="1">
    <source>
        <dbReference type="ARBA" id="ARBA00000548"/>
    </source>
</evidence>
<keyword evidence="22" id="KW-1185">Reference proteome</keyword>
<evidence type="ECO:0000256" key="10">
    <source>
        <dbReference type="ARBA" id="ARBA00023180"/>
    </source>
</evidence>
<dbReference type="Pfam" id="PF00128">
    <property type="entry name" value="Alpha-amylase"/>
    <property type="match status" value="2"/>
</dbReference>
<comment type="catalytic activity">
    <reaction evidence="1 19">
        <text>Endohydrolysis of (1-&gt;4)-alpha-D-glucosidic linkages in polysaccharides containing three or more (1-&gt;4)-alpha-linked D-glucose units.</text>
        <dbReference type="EC" id="3.2.1.1"/>
    </reaction>
</comment>
<feature type="binding site" evidence="15">
    <location>
        <position position="41"/>
    </location>
    <ligand>
        <name>Ca(2+)</name>
        <dbReference type="ChEBI" id="CHEBI:29108"/>
        <label>1</label>
    </ligand>
</feature>
<dbReference type="AlphaFoldDB" id="A0A1E3Q231"/>
<feature type="binding site" evidence="15">
    <location>
        <position position="82"/>
    </location>
    <ligand>
        <name>Ca(2+)</name>
        <dbReference type="ChEBI" id="CHEBI:29108"/>
        <label>1</label>
    </ligand>
</feature>
<proteinExistence type="inferred from homology"/>
<feature type="binding site" evidence="17">
    <location>
        <position position="269"/>
    </location>
    <ligand>
        <name>substrate</name>
    </ligand>
</feature>
<dbReference type="InterPro" id="IPR013777">
    <property type="entry name" value="A-amylase-like"/>
</dbReference>